<protein>
    <submittedName>
        <fullName evidence="1">Ficolin-2</fullName>
    </submittedName>
</protein>
<dbReference type="PANTHER" id="PTHR19143">
    <property type="entry name" value="FIBRINOGEN/TENASCIN/ANGIOPOEITIN"/>
    <property type="match status" value="1"/>
</dbReference>
<dbReference type="InParanoid" id="K1RB73"/>
<dbReference type="PANTHER" id="PTHR19143:SF458">
    <property type="entry name" value="FIBRINOGEN C-TERMINAL DOMAIN-CONTAINING PROTEIN-RELATED"/>
    <property type="match status" value="1"/>
</dbReference>
<dbReference type="AlphaFoldDB" id="K1RB73"/>
<dbReference type="PROSITE" id="PS51406">
    <property type="entry name" value="FIBRINOGEN_C_2"/>
    <property type="match status" value="1"/>
</dbReference>
<dbReference type="InterPro" id="IPR014716">
    <property type="entry name" value="Fibrinogen_a/b/g_C_1"/>
</dbReference>
<dbReference type="SUPFAM" id="SSF56496">
    <property type="entry name" value="Fibrinogen C-terminal domain-like"/>
    <property type="match status" value="1"/>
</dbReference>
<accession>K1RB73</accession>
<gene>
    <name evidence="1" type="ORF">CGI_10014025</name>
</gene>
<dbReference type="InterPro" id="IPR036056">
    <property type="entry name" value="Fibrinogen-like_C"/>
</dbReference>
<dbReference type="NCBIfam" id="NF040941">
    <property type="entry name" value="GGGWT_bact"/>
    <property type="match status" value="1"/>
</dbReference>
<dbReference type="GO" id="GO:0005615">
    <property type="term" value="C:extracellular space"/>
    <property type="evidence" value="ECO:0007669"/>
    <property type="project" value="TreeGrafter"/>
</dbReference>
<reference evidence="1" key="1">
    <citation type="journal article" date="2012" name="Nature">
        <title>The oyster genome reveals stress adaptation and complexity of shell formation.</title>
        <authorList>
            <person name="Zhang G."/>
            <person name="Fang X."/>
            <person name="Guo X."/>
            <person name="Li L."/>
            <person name="Luo R."/>
            <person name="Xu F."/>
            <person name="Yang P."/>
            <person name="Zhang L."/>
            <person name="Wang X."/>
            <person name="Qi H."/>
            <person name="Xiong Z."/>
            <person name="Que H."/>
            <person name="Xie Y."/>
            <person name="Holland P.W."/>
            <person name="Paps J."/>
            <person name="Zhu Y."/>
            <person name="Wu F."/>
            <person name="Chen Y."/>
            <person name="Wang J."/>
            <person name="Peng C."/>
            <person name="Meng J."/>
            <person name="Yang L."/>
            <person name="Liu J."/>
            <person name="Wen B."/>
            <person name="Zhang N."/>
            <person name="Huang Z."/>
            <person name="Zhu Q."/>
            <person name="Feng Y."/>
            <person name="Mount A."/>
            <person name="Hedgecock D."/>
            <person name="Xu Z."/>
            <person name="Liu Y."/>
            <person name="Domazet-Loso T."/>
            <person name="Du Y."/>
            <person name="Sun X."/>
            <person name="Zhang S."/>
            <person name="Liu B."/>
            <person name="Cheng P."/>
            <person name="Jiang X."/>
            <person name="Li J."/>
            <person name="Fan D."/>
            <person name="Wang W."/>
            <person name="Fu W."/>
            <person name="Wang T."/>
            <person name="Wang B."/>
            <person name="Zhang J."/>
            <person name="Peng Z."/>
            <person name="Li Y."/>
            <person name="Li N."/>
            <person name="Wang J."/>
            <person name="Chen M."/>
            <person name="He Y."/>
            <person name="Tan F."/>
            <person name="Song X."/>
            <person name="Zheng Q."/>
            <person name="Huang R."/>
            <person name="Yang H."/>
            <person name="Du X."/>
            <person name="Chen L."/>
            <person name="Yang M."/>
            <person name="Gaffney P.M."/>
            <person name="Wang S."/>
            <person name="Luo L."/>
            <person name="She Z."/>
            <person name="Ming Y."/>
            <person name="Huang W."/>
            <person name="Zhang S."/>
            <person name="Huang B."/>
            <person name="Zhang Y."/>
            <person name="Qu T."/>
            <person name="Ni P."/>
            <person name="Miao G."/>
            <person name="Wang J."/>
            <person name="Wang Q."/>
            <person name="Steinberg C.E."/>
            <person name="Wang H."/>
            <person name="Li N."/>
            <person name="Qian L."/>
            <person name="Zhang G."/>
            <person name="Li Y."/>
            <person name="Yang H."/>
            <person name="Liu X."/>
            <person name="Wang J."/>
            <person name="Yin Y."/>
            <person name="Wang J."/>
        </authorList>
    </citation>
    <scope>NUCLEOTIDE SEQUENCE [LARGE SCALE GENOMIC DNA]</scope>
    <source>
        <strain evidence="1">05x7-T-G4-1.051#20</strain>
    </source>
</reference>
<name>K1RB73_MAGGI</name>
<sequence length="200" mass="22783">MTPDQRLQAWEFTALFLETDGVINYSSLTSSRSVPYISRPPTSVLTRNDTSQKTTIPTFPESTDALKDCKELNLKGFNVDGVYTIYPYLPLTTSVRVYCDMTTDGGGWTVFQHRKDGSVDFYLSWDSYKKGFGDARGEFWLGNDHLHQLTRLGIFDLYIRLEKFTGGWAYARYNNFSVADESDGYRMRVKFGSYQGNAGT</sequence>
<proteinExistence type="predicted"/>
<dbReference type="InterPro" id="IPR050373">
    <property type="entry name" value="Fibrinogen_C-term_domain"/>
</dbReference>
<dbReference type="Gene3D" id="3.90.215.10">
    <property type="entry name" value="Gamma Fibrinogen, chain A, domain 1"/>
    <property type="match status" value="1"/>
</dbReference>
<dbReference type="SMART" id="SM00186">
    <property type="entry name" value="FBG"/>
    <property type="match status" value="1"/>
</dbReference>
<organism evidence="1">
    <name type="scientific">Magallana gigas</name>
    <name type="common">Pacific oyster</name>
    <name type="synonym">Crassostrea gigas</name>
    <dbReference type="NCBI Taxonomy" id="29159"/>
    <lineage>
        <taxon>Eukaryota</taxon>
        <taxon>Metazoa</taxon>
        <taxon>Spiralia</taxon>
        <taxon>Lophotrochozoa</taxon>
        <taxon>Mollusca</taxon>
        <taxon>Bivalvia</taxon>
        <taxon>Autobranchia</taxon>
        <taxon>Pteriomorphia</taxon>
        <taxon>Ostreida</taxon>
        <taxon>Ostreoidea</taxon>
        <taxon>Ostreidae</taxon>
        <taxon>Magallana</taxon>
    </lineage>
</organism>
<dbReference type="HOGENOM" id="CLU_038628_9_0_1"/>
<dbReference type="EMBL" id="JH816862">
    <property type="protein sequence ID" value="EKC31336.1"/>
    <property type="molecule type" value="Genomic_DNA"/>
</dbReference>
<dbReference type="Pfam" id="PF00147">
    <property type="entry name" value="Fibrinogen_C"/>
    <property type="match status" value="1"/>
</dbReference>
<dbReference type="InterPro" id="IPR002181">
    <property type="entry name" value="Fibrinogen_a/b/g_C_dom"/>
</dbReference>
<evidence type="ECO:0000313" key="1">
    <source>
        <dbReference type="EMBL" id="EKC31336.1"/>
    </source>
</evidence>